<keyword evidence="1" id="KW-0472">Membrane</keyword>
<feature type="transmembrane region" description="Helical" evidence="1">
    <location>
        <begin position="271"/>
        <end position="287"/>
    </location>
</feature>
<gene>
    <name evidence="3" type="ORF">PT974_06861</name>
</gene>
<evidence type="ECO:0000256" key="1">
    <source>
        <dbReference type="SAM" id="Phobius"/>
    </source>
</evidence>
<comment type="caution">
    <text evidence="3">The sequence shown here is derived from an EMBL/GenBank/DDBJ whole genome shotgun (WGS) entry which is preliminary data.</text>
</comment>
<feature type="transmembrane region" description="Helical" evidence="1">
    <location>
        <begin position="214"/>
        <end position="236"/>
    </location>
</feature>
<name>A0ABR0SMN1_9HYPO</name>
<proteinExistence type="predicted"/>
<dbReference type="EMBL" id="JAVFKD010000012">
    <property type="protein sequence ID" value="KAK5993430.1"/>
    <property type="molecule type" value="Genomic_DNA"/>
</dbReference>
<protein>
    <recommendedName>
        <fullName evidence="2">DUF6594 domain-containing protein</fullName>
    </recommendedName>
</protein>
<feature type="domain" description="DUF6594" evidence="2">
    <location>
        <begin position="54"/>
        <end position="276"/>
    </location>
</feature>
<evidence type="ECO:0000313" key="3">
    <source>
        <dbReference type="EMBL" id="KAK5993430.1"/>
    </source>
</evidence>
<keyword evidence="4" id="KW-1185">Reference proteome</keyword>
<dbReference type="InterPro" id="IPR046529">
    <property type="entry name" value="DUF6594"/>
</dbReference>
<dbReference type="Pfam" id="PF20237">
    <property type="entry name" value="DUF6594"/>
    <property type="match status" value="1"/>
</dbReference>
<evidence type="ECO:0000313" key="4">
    <source>
        <dbReference type="Proteomes" id="UP001338125"/>
    </source>
</evidence>
<feature type="transmembrane region" description="Helical" evidence="1">
    <location>
        <begin position="248"/>
        <end position="265"/>
    </location>
</feature>
<accession>A0ABR0SMN1</accession>
<reference evidence="3 4" key="1">
    <citation type="submission" date="2024-01" db="EMBL/GenBank/DDBJ databases">
        <title>Complete genome of Cladobotryum mycophilum ATHUM6906.</title>
        <authorList>
            <person name="Christinaki A.C."/>
            <person name="Myridakis A.I."/>
            <person name="Kouvelis V.N."/>
        </authorList>
    </citation>
    <scope>NUCLEOTIDE SEQUENCE [LARGE SCALE GENOMIC DNA]</scope>
    <source>
        <strain evidence="3 4">ATHUM6906</strain>
    </source>
</reference>
<evidence type="ECO:0000259" key="2">
    <source>
        <dbReference type="Pfam" id="PF20237"/>
    </source>
</evidence>
<sequence length="289" mass="32260">MSQCSIDTRLTPAGAAGAAQEHTGNISDNPIASTVDVEARRSSFGADEPGLVGFANFQSEDEFFRIVPALHAPASYVLLKKAKRIDKIWDQLRTAKRGRDYRLAAKLAMKLEKKMSSFQKFLCQRQQINTFAVPKEWILKTCRQVAKQKLGDETSFLSEEAQDWANYHGMDNFDVLARGIMESDRVRFFLDWSRADDVKDGGLSYTSYFNVSIGMIKLCIVLLATLLLVCVPVMVYSLKIITSSTAIVMLYGLIVVLCCLLFHPIFKFDTFVMVTIGLAALLGQCIARS</sequence>
<dbReference type="Proteomes" id="UP001338125">
    <property type="component" value="Unassembled WGS sequence"/>
</dbReference>
<keyword evidence="1" id="KW-1133">Transmembrane helix</keyword>
<keyword evidence="1" id="KW-0812">Transmembrane</keyword>
<organism evidence="3 4">
    <name type="scientific">Cladobotryum mycophilum</name>
    <dbReference type="NCBI Taxonomy" id="491253"/>
    <lineage>
        <taxon>Eukaryota</taxon>
        <taxon>Fungi</taxon>
        <taxon>Dikarya</taxon>
        <taxon>Ascomycota</taxon>
        <taxon>Pezizomycotina</taxon>
        <taxon>Sordariomycetes</taxon>
        <taxon>Hypocreomycetidae</taxon>
        <taxon>Hypocreales</taxon>
        <taxon>Hypocreaceae</taxon>
        <taxon>Cladobotryum</taxon>
    </lineage>
</organism>